<accession>A0A0B0NZ17</accession>
<dbReference type="GO" id="GO:0080183">
    <property type="term" value="P:response to photooxidative stress"/>
    <property type="evidence" value="ECO:0007669"/>
    <property type="project" value="InterPro"/>
</dbReference>
<dbReference type="PANTHER" id="PTHR33672:SF3">
    <property type="entry name" value="YCF3-INTERACTING PROTEIN 1, CHLOROPLASTIC"/>
    <property type="match status" value="1"/>
</dbReference>
<dbReference type="EMBL" id="KN405878">
    <property type="protein sequence ID" value="KHG16296.1"/>
    <property type="molecule type" value="Genomic_DNA"/>
</dbReference>
<gene>
    <name evidence="2" type="ORF">F383_05677</name>
</gene>
<reference evidence="3" key="1">
    <citation type="submission" date="2014-09" db="EMBL/GenBank/DDBJ databases">
        <authorList>
            <person name="Mudge J."/>
            <person name="Ramaraj T."/>
            <person name="Lindquist I.E."/>
            <person name="Bharti A.K."/>
            <person name="Sundararajan A."/>
            <person name="Cameron C.T."/>
            <person name="Woodward J.E."/>
            <person name="May G.D."/>
            <person name="Brubaker C."/>
            <person name="Broadhvest J."/>
            <person name="Wilkins T.A."/>
        </authorList>
    </citation>
    <scope>NUCLEOTIDE SEQUENCE</scope>
    <source>
        <strain evidence="3">cv. AKA8401</strain>
    </source>
</reference>
<keyword evidence="2" id="KW-0347">Helicase</keyword>
<keyword evidence="2" id="KW-0547">Nucleotide-binding</keyword>
<keyword evidence="3" id="KW-1185">Reference proteome</keyword>
<dbReference type="PANTHER" id="PTHR33672">
    <property type="entry name" value="YCF3-INTERACTING PROTEIN 1, CHLOROPLASTIC"/>
    <property type="match status" value="1"/>
</dbReference>
<keyword evidence="1" id="KW-0472">Membrane</keyword>
<organism evidence="2 3">
    <name type="scientific">Gossypium arboreum</name>
    <name type="common">Tree cotton</name>
    <name type="synonym">Gossypium nanking</name>
    <dbReference type="NCBI Taxonomy" id="29729"/>
    <lineage>
        <taxon>Eukaryota</taxon>
        <taxon>Viridiplantae</taxon>
        <taxon>Streptophyta</taxon>
        <taxon>Embryophyta</taxon>
        <taxon>Tracheophyta</taxon>
        <taxon>Spermatophyta</taxon>
        <taxon>Magnoliopsida</taxon>
        <taxon>eudicotyledons</taxon>
        <taxon>Gunneridae</taxon>
        <taxon>Pentapetalae</taxon>
        <taxon>rosids</taxon>
        <taxon>malvids</taxon>
        <taxon>Malvales</taxon>
        <taxon>Malvaceae</taxon>
        <taxon>Malvoideae</taxon>
        <taxon>Gossypium</taxon>
    </lineage>
</organism>
<sequence length="265" mass="29565">MGILQASQVPFASTCSSSSSCPPVAPKSLSACKSLAMNVKLSKVLQLLRKNRDMLFSEVKLTVMIEDPREVERRRLLGIEDPDAPTRDDLVEALEQVNEGKIPTNRVALRMLAEEMTNWPNIEVEASKKQRSKSLYARATDTGIDPKEVAKRLNIDWDSAAEIEDVGISDETEVPSAVVCHFCKDKKDEVNMVLEDDMVANHTKLLMIDNQDGYWIGFDATCHVTAFKGEFKNYEEGYGALYLVTAFPVIIGISVVLILFYNSLQ</sequence>
<dbReference type="GO" id="GO:0048564">
    <property type="term" value="P:photosystem I assembly"/>
    <property type="evidence" value="ECO:0007669"/>
    <property type="project" value="InterPro"/>
</dbReference>
<dbReference type="GO" id="GO:0004386">
    <property type="term" value="F:helicase activity"/>
    <property type="evidence" value="ECO:0007669"/>
    <property type="project" value="UniProtKB-KW"/>
</dbReference>
<evidence type="ECO:0000313" key="2">
    <source>
        <dbReference type="EMBL" id="KHG16296.1"/>
    </source>
</evidence>
<keyword evidence="1" id="KW-0812">Transmembrane</keyword>
<keyword evidence="2" id="KW-0378">Hydrolase</keyword>
<proteinExistence type="predicted"/>
<evidence type="ECO:0000313" key="3">
    <source>
        <dbReference type="Proteomes" id="UP000032142"/>
    </source>
</evidence>
<evidence type="ECO:0000256" key="1">
    <source>
        <dbReference type="SAM" id="Phobius"/>
    </source>
</evidence>
<protein>
    <submittedName>
        <fullName evidence="2">Atp-dependent rna helicase dbp-2</fullName>
    </submittedName>
</protein>
<dbReference type="GO" id="GO:0009535">
    <property type="term" value="C:chloroplast thylakoid membrane"/>
    <property type="evidence" value="ECO:0007669"/>
    <property type="project" value="InterPro"/>
</dbReference>
<dbReference type="AlphaFoldDB" id="A0A0B0NZ17"/>
<keyword evidence="2" id="KW-0067">ATP-binding</keyword>
<name>A0A0B0NZ17_GOSAR</name>
<keyword evidence="1" id="KW-1133">Transmembrane helix</keyword>
<dbReference type="Proteomes" id="UP000032142">
    <property type="component" value="Unassembled WGS sequence"/>
</dbReference>
<dbReference type="InterPro" id="IPR040340">
    <property type="entry name" value="CEST/Y3IP1"/>
</dbReference>
<feature type="transmembrane region" description="Helical" evidence="1">
    <location>
        <begin position="240"/>
        <end position="261"/>
    </location>
</feature>